<keyword evidence="5" id="KW-1185">Reference proteome</keyword>
<proteinExistence type="inferred from homology"/>
<gene>
    <name evidence="4" type="ORF">MCOR_55820</name>
</gene>
<evidence type="ECO:0008006" key="6">
    <source>
        <dbReference type="Google" id="ProtNLM"/>
    </source>
</evidence>
<dbReference type="InterPro" id="IPR042081">
    <property type="entry name" value="RNA_2'-PTrans_C"/>
</dbReference>
<keyword evidence="3" id="KW-0520">NAD</keyword>
<dbReference type="PANTHER" id="PTHR12684:SF2">
    <property type="entry name" value="TRNA 2'-PHOSPHOTRANSFERASE 1"/>
    <property type="match status" value="1"/>
</dbReference>
<dbReference type="InterPro" id="IPR002745">
    <property type="entry name" value="Ptrans_KptA/Tpt1"/>
</dbReference>
<evidence type="ECO:0000313" key="5">
    <source>
        <dbReference type="Proteomes" id="UP000507470"/>
    </source>
</evidence>
<evidence type="ECO:0000313" key="4">
    <source>
        <dbReference type="EMBL" id="CAC5423859.1"/>
    </source>
</evidence>
<dbReference type="Pfam" id="PF01885">
    <property type="entry name" value="PTS_2-RNA"/>
    <property type="match status" value="1"/>
</dbReference>
<name>A0A6J8ETA1_MYTCO</name>
<organism evidence="4 5">
    <name type="scientific">Mytilus coruscus</name>
    <name type="common">Sea mussel</name>
    <dbReference type="NCBI Taxonomy" id="42192"/>
    <lineage>
        <taxon>Eukaryota</taxon>
        <taxon>Metazoa</taxon>
        <taxon>Spiralia</taxon>
        <taxon>Lophotrochozoa</taxon>
        <taxon>Mollusca</taxon>
        <taxon>Bivalvia</taxon>
        <taxon>Autobranchia</taxon>
        <taxon>Pteriomorphia</taxon>
        <taxon>Mytilida</taxon>
        <taxon>Mytiloidea</taxon>
        <taxon>Mytilidae</taxon>
        <taxon>Mytilinae</taxon>
        <taxon>Mytilus</taxon>
    </lineage>
</organism>
<comment type="similarity">
    <text evidence="1">Belongs to the KptA/TPT1 family.</text>
</comment>
<reference evidence="4 5" key="1">
    <citation type="submission" date="2020-06" db="EMBL/GenBank/DDBJ databases">
        <authorList>
            <person name="Li R."/>
            <person name="Bekaert M."/>
        </authorList>
    </citation>
    <scope>NUCLEOTIDE SEQUENCE [LARGE SCALE GENOMIC DNA]</scope>
    <source>
        <strain evidence="5">wild</strain>
    </source>
</reference>
<dbReference type="EMBL" id="CACVKT020009897">
    <property type="protein sequence ID" value="CAC5423859.1"/>
    <property type="molecule type" value="Genomic_DNA"/>
</dbReference>
<accession>A0A6J8ETA1</accession>
<evidence type="ECO:0000256" key="2">
    <source>
        <dbReference type="ARBA" id="ARBA00022679"/>
    </source>
</evidence>
<evidence type="ECO:0000256" key="3">
    <source>
        <dbReference type="ARBA" id="ARBA00023027"/>
    </source>
</evidence>
<dbReference type="GO" id="GO:0006388">
    <property type="term" value="P:tRNA splicing, via endonucleolytic cleavage and ligation"/>
    <property type="evidence" value="ECO:0007669"/>
    <property type="project" value="TreeGrafter"/>
</dbReference>
<sequence>MSGRYEDHPEAYQEYPMPHVRVTMAPERAQASAWKAELEKTDRKFDQKLGQVHEKLDDIMDQFKKLLTRPIARSPSPGGWVGAGDCYHYGERERDLENGWWKIKANQEHSIDVGSFGMPLVEENEVAQVYHYTTMLAWGDIAEEALSLMGRQHIHLLSEEPSSFKPHWEVQIMIDVPRVQTEGYEFSGHPVGLFYARVTRKEFCRSSSYRSHSSRLGGAVMVKPNMALLLGHGEAEYGASFRPW</sequence>
<protein>
    <recommendedName>
        <fullName evidence="6">2'-phosphotransferase</fullName>
    </recommendedName>
</protein>
<dbReference type="SUPFAM" id="SSF56399">
    <property type="entry name" value="ADP-ribosylation"/>
    <property type="match status" value="1"/>
</dbReference>
<evidence type="ECO:0000256" key="1">
    <source>
        <dbReference type="ARBA" id="ARBA00009836"/>
    </source>
</evidence>
<dbReference type="AlphaFoldDB" id="A0A6J8ETA1"/>
<dbReference type="Gene3D" id="3.20.170.30">
    <property type="match status" value="1"/>
</dbReference>
<dbReference type="Proteomes" id="UP000507470">
    <property type="component" value="Unassembled WGS sequence"/>
</dbReference>
<dbReference type="OrthoDB" id="419694at2759"/>
<dbReference type="PANTHER" id="PTHR12684">
    <property type="entry name" value="PUTATIVE PHOSPHOTRANSFERASE"/>
    <property type="match status" value="1"/>
</dbReference>
<keyword evidence="2" id="KW-0808">Transferase</keyword>
<dbReference type="GO" id="GO:0000215">
    <property type="term" value="F:tRNA 2'-phosphotransferase activity"/>
    <property type="evidence" value="ECO:0007669"/>
    <property type="project" value="TreeGrafter"/>
</dbReference>